<feature type="compositionally biased region" description="Low complexity" evidence="2">
    <location>
        <begin position="163"/>
        <end position="172"/>
    </location>
</feature>
<feature type="region of interest" description="Disordered" evidence="2">
    <location>
        <begin position="152"/>
        <end position="187"/>
    </location>
</feature>
<accession>A0A1D1XG89</accession>
<name>A0A1D1XG89_9ARAE</name>
<dbReference type="AlphaFoldDB" id="A0A1D1XG89"/>
<reference evidence="3" key="1">
    <citation type="submission" date="2015-07" db="EMBL/GenBank/DDBJ databases">
        <title>Transcriptome Assembly of Anthurium amnicola.</title>
        <authorList>
            <person name="Suzuki J."/>
        </authorList>
    </citation>
    <scope>NUCLEOTIDE SEQUENCE</scope>
</reference>
<feature type="coiled-coil region" evidence="1">
    <location>
        <begin position="64"/>
        <end position="141"/>
    </location>
</feature>
<keyword evidence="1" id="KW-0175">Coiled coil</keyword>
<organism evidence="3">
    <name type="scientific">Anthurium amnicola</name>
    <dbReference type="NCBI Taxonomy" id="1678845"/>
    <lineage>
        <taxon>Eukaryota</taxon>
        <taxon>Viridiplantae</taxon>
        <taxon>Streptophyta</taxon>
        <taxon>Embryophyta</taxon>
        <taxon>Tracheophyta</taxon>
        <taxon>Spermatophyta</taxon>
        <taxon>Magnoliopsida</taxon>
        <taxon>Liliopsida</taxon>
        <taxon>Araceae</taxon>
        <taxon>Pothoideae</taxon>
        <taxon>Potheae</taxon>
        <taxon>Anthurium</taxon>
    </lineage>
</organism>
<evidence type="ECO:0000256" key="1">
    <source>
        <dbReference type="SAM" id="Coils"/>
    </source>
</evidence>
<sequence length="187" mass="21486">RQELMAAALRAEAAEVDLRIRVSEITQELISLQAEREQHITAMATDRATIDQERIHTAVARADLARAQVEISQIREEGAREQEALRQEVEELRKQLEAARLSSGGGDPELRWTLRQLEGQYATSQREVDRLRARELELTREAGGWQNRAQFLEARDRERSQRSHASQSRRTSYVSRPGSKREARDES</sequence>
<gene>
    <name evidence="3" type="primary">Cep290</name>
    <name evidence="3" type="ORF">g.123043</name>
</gene>
<feature type="non-terminal residue" evidence="3">
    <location>
        <position position="187"/>
    </location>
</feature>
<proteinExistence type="predicted"/>
<evidence type="ECO:0000256" key="2">
    <source>
        <dbReference type="SAM" id="MobiDB-lite"/>
    </source>
</evidence>
<feature type="non-terminal residue" evidence="3">
    <location>
        <position position="1"/>
    </location>
</feature>
<protein>
    <submittedName>
        <fullName evidence="3">Centrosomal protein</fullName>
    </submittedName>
</protein>
<evidence type="ECO:0000313" key="3">
    <source>
        <dbReference type="EMBL" id="JAT41271.1"/>
    </source>
</evidence>
<dbReference type="EMBL" id="GDJX01026665">
    <property type="protein sequence ID" value="JAT41271.1"/>
    <property type="molecule type" value="Transcribed_RNA"/>
</dbReference>